<dbReference type="InterPro" id="IPR051395">
    <property type="entry name" value="Cytochrome_c_Peroxidase/MauG"/>
</dbReference>
<keyword evidence="6 7" id="KW-0408">Iron</keyword>
<evidence type="ECO:0000313" key="11">
    <source>
        <dbReference type="Proteomes" id="UP001221686"/>
    </source>
</evidence>
<dbReference type="InterPro" id="IPR036909">
    <property type="entry name" value="Cyt_c-like_dom_sf"/>
</dbReference>
<evidence type="ECO:0000256" key="7">
    <source>
        <dbReference type="PROSITE-ProRule" id="PRU00433"/>
    </source>
</evidence>
<evidence type="ECO:0000256" key="5">
    <source>
        <dbReference type="ARBA" id="ARBA00023002"/>
    </source>
</evidence>
<proteinExistence type="predicted"/>
<keyword evidence="10" id="KW-0575">Peroxidase</keyword>
<evidence type="ECO:0000259" key="9">
    <source>
        <dbReference type="PROSITE" id="PS51007"/>
    </source>
</evidence>
<comment type="subcellular location">
    <subcellularLocation>
        <location evidence="1">Cell envelope</location>
    </subcellularLocation>
</comment>
<keyword evidence="2 7" id="KW-0349">Heme</keyword>
<feature type="compositionally biased region" description="Low complexity" evidence="8">
    <location>
        <begin position="1"/>
        <end position="19"/>
    </location>
</feature>
<dbReference type="Gene3D" id="1.10.760.10">
    <property type="entry name" value="Cytochrome c-like domain"/>
    <property type="match status" value="2"/>
</dbReference>
<dbReference type="SUPFAM" id="SSF46626">
    <property type="entry name" value="Cytochrome c"/>
    <property type="match status" value="1"/>
</dbReference>
<evidence type="ECO:0000256" key="6">
    <source>
        <dbReference type="ARBA" id="ARBA00023004"/>
    </source>
</evidence>
<dbReference type="InterPro" id="IPR004852">
    <property type="entry name" value="Di-haem_cyt_c_peroxidsae"/>
</dbReference>
<dbReference type="RefSeq" id="WP_272085174.1">
    <property type="nucleotide sequence ID" value="NZ_JAQNDL010000001.1"/>
</dbReference>
<evidence type="ECO:0000256" key="4">
    <source>
        <dbReference type="ARBA" id="ARBA00022729"/>
    </source>
</evidence>
<comment type="caution">
    <text evidence="10">The sequence shown here is derived from an EMBL/GenBank/DDBJ whole genome shotgun (WGS) entry which is preliminary data.</text>
</comment>
<evidence type="ECO:0000256" key="1">
    <source>
        <dbReference type="ARBA" id="ARBA00004196"/>
    </source>
</evidence>
<evidence type="ECO:0000256" key="8">
    <source>
        <dbReference type="SAM" id="MobiDB-lite"/>
    </source>
</evidence>
<name>A0ABT5DU83_9BACT</name>
<evidence type="ECO:0000313" key="10">
    <source>
        <dbReference type="EMBL" id="MDC0716683.1"/>
    </source>
</evidence>
<dbReference type="PROSITE" id="PS51007">
    <property type="entry name" value="CYTC"/>
    <property type="match status" value="1"/>
</dbReference>
<dbReference type="PANTHER" id="PTHR30600">
    <property type="entry name" value="CYTOCHROME C PEROXIDASE-RELATED"/>
    <property type="match status" value="1"/>
</dbReference>
<reference evidence="10 11" key="1">
    <citation type="submission" date="2022-11" db="EMBL/GenBank/DDBJ databases">
        <title>Minimal conservation of predation-associated metabolite biosynthetic gene clusters underscores biosynthetic potential of Myxococcota including descriptions for ten novel species: Archangium lansinium sp. nov., Myxococcus landrumus sp. nov., Nannocystis bai.</title>
        <authorList>
            <person name="Ahearne A."/>
            <person name="Stevens C."/>
            <person name="Dowd S."/>
        </authorList>
    </citation>
    <scope>NUCLEOTIDE SEQUENCE [LARGE SCALE GENOMIC DNA]</scope>
    <source>
        <strain evidence="10 11">BB15-2</strain>
    </source>
</reference>
<feature type="domain" description="Cytochrome c" evidence="9">
    <location>
        <begin position="158"/>
        <end position="339"/>
    </location>
</feature>
<dbReference type="GO" id="GO:0004601">
    <property type="term" value="F:peroxidase activity"/>
    <property type="evidence" value="ECO:0007669"/>
    <property type="project" value="UniProtKB-KW"/>
</dbReference>
<accession>A0ABT5DU83</accession>
<sequence>MSAGPGPSRTSTPTAPSTRVRFRGASARESRRVAHTRRSARRCTAPPAGEFVGGNFGDGRATGEKLGNPAADQAQGPFLNPVEQALPDAAALVTRVCSLKSEYWLLLRFVWGLAVCDDVDAAFAAIARSIARYEASREMSPFSSKFDRYLSGETELTDQEQRGLALFKGEAKCKNCHAIAGADQGGPPLFTDFTFANIGAPRNPENPYYDQPPAINPLGKAYVDLGLGGFLATRPEYAEYATVNEGKHRVPTLRNVDRRPRPSFTKAYGHNGYFKSLEELVHFYNTRAVLPQCAANDPGERVTCWPAPEVPRNLDVDVGDLGLTPAQEEDVVAFLRTLTDR</sequence>
<dbReference type="EMBL" id="JAQNDL010000001">
    <property type="protein sequence ID" value="MDC0716683.1"/>
    <property type="molecule type" value="Genomic_DNA"/>
</dbReference>
<dbReference type="Pfam" id="PF03150">
    <property type="entry name" value="CCP_MauG"/>
    <property type="match status" value="1"/>
</dbReference>
<keyword evidence="11" id="KW-1185">Reference proteome</keyword>
<dbReference type="Proteomes" id="UP001221686">
    <property type="component" value="Unassembled WGS sequence"/>
</dbReference>
<dbReference type="PANTHER" id="PTHR30600:SF10">
    <property type="entry name" value="BLL6722 PROTEIN"/>
    <property type="match status" value="1"/>
</dbReference>
<keyword evidence="5" id="KW-0560">Oxidoreductase</keyword>
<organism evidence="10 11">
    <name type="scientific">Nannocystis bainbridge</name>
    <dbReference type="NCBI Taxonomy" id="2995303"/>
    <lineage>
        <taxon>Bacteria</taxon>
        <taxon>Pseudomonadati</taxon>
        <taxon>Myxococcota</taxon>
        <taxon>Polyangia</taxon>
        <taxon>Nannocystales</taxon>
        <taxon>Nannocystaceae</taxon>
        <taxon>Nannocystis</taxon>
    </lineage>
</organism>
<evidence type="ECO:0000256" key="3">
    <source>
        <dbReference type="ARBA" id="ARBA00022723"/>
    </source>
</evidence>
<keyword evidence="4" id="KW-0732">Signal</keyword>
<dbReference type="InterPro" id="IPR009056">
    <property type="entry name" value="Cyt_c-like_dom"/>
</dbReference>
<protein>
    <submittedName>
        <fullName evidence="10">Cytochrome c peroxidase</fullName>
    </submittedName>
</protein>
<evidence type="ECO:0000256" key="2">
    <source>
        <dbReference type="ARBA" id="ARBA00022617"/>
    </source>
</evidence>
<feature type="region of interest" description="Disordered" evidence="8">
    <location>
        <begin position="1"/>
        <end position="73"/>
    </location>
</feature>
<gene>
    <name evidence="10" type="ORF">POL25_07260</name>
</gene>
<keyword evidence="3 7" id="KW-0479">Metal-binding</keyword>